<dbReference type="PANTHER" id="PTHR48098:SF6">
    <property type="entry name" value="FERRI-BACILLIBACTIN ESTERASE BESA"/>
    <property type="match status" value="1"/>
</dbReference>
<dbReference type="InterPro" id="IPR029058">
    <property type="entry name" value="AB_hydrolase_fold"/>
</dbReference>
<organism evidence="1 2">
    <name type="scientific">Adhaeribacter arboris</name>
    <dbReference type="NCBI Taxonomy" id="2072846"/>
    <lineage>
        <taxon>Bacteria</taxon>
        <taxon>Pseudomonadati</taxon>
        <taxon>Bacteroidota</taxon>
        <taxon>Cytophagia</taxon>
        <taxon>Cytophagales</taxon>
        <taxon>Hymenobacteraceae</taxon>
        <taxon>Adhaeribacter</taxon>
    </lineage>
</organism>
<keyword evidence="2" id="KW-1185">Reference proteome</keyword>
<dbReference type="InterPro" id="IPR050583">
    <property type="entry name" value="Mycobacterial_A85_antigen"/>
</dbReference>
<proteinExistence type="predicted"/>
<dbReference type="Gene3D" id="3.40.50.1820">
    <property type="entry name" value="alpha/beta hydrolase"/>
    <property type="match status" value="1"/>
</dbReference>
<dbReference type="PANTHER" id="PTHR48098">
    <property type="entry name" value="ENTEROCHELIN ESTERASE-RELATED"/>
    <property type="match status" value="1"/>
</dbReference>
<reference evidence="1 2" key="1">
    <citation type="submission" date="2018-03" db="EMBL/GenBank/DDBJ databases">
        <title>Adhaeribacter sp. HMF7605 Genome sequencing and assembly.</title>
        <authorList>
            <person name="Kang H."/>
            <person name="Kang J."/>
            <person name="Cha I."/>
            <person name="Kim H."/>
            <person name="Joh K."/>
        </authorList>
    </citation>
    <scope>NUCLEOTIDE SEQUENCE [LARGE SCALE GENOMIC DNA]</scope>
    <source>
        <strain evidence="1 2">HMF7605</strain>
    </source>
</reference>
<dbReference type="AlphaFoldDB" id="A0A2T2YGB9"/>
<dbReference type="SUPFAM" id="SSF53474">
    <property type="entry name" value="alpha/beta-Hydrolases"/>
    <property type="match status" value="1"/>
</dbReference>
<evidence type="ECO:0000313" key="2">
    <source>
        <dbReference type="Proteomes" id="UP000240357"/>
    </source>
</evidence>
<name>A0A2T2YGB9_9BACT</name>
<dbReference type="InterPro" id="IPR000801">
    <property type="entry name" value="Esterase-like"/>
</dbReference>
<gene>
    <name evidence="1" type="ORF">AHMF7605_14035</name>
</gene>
<dbReference type="Pfam" id="PF00756">
    <property type="entry name" value="Esterase"/>
    <property type="match status" value="1"/>
</dbReference>
<accession>A0A2T2YGB9</accession>
<protein>
    <submittedName>
        <fullName evidence="1">Esterase</fullName>
    </submittedName>
</protein>
<sequence>MFFINYLKIIMLVNFTKADVRISVNEWTLKSAILDREVTCVVYTPKIADVTEPLHLLLINDGQDLAAMQYDQILLNMYQKKDIQPIVTVGIKAGNRLQEYGISGQPDFKGRGSAALAYRQFITQELLPAIYTQTTNTAFASYTIAGFSLGALSALDIGWHEAGIFSKIGAFSGSFWWRSKEFTSAQPDKHRIAHKLIRKSTDKPSLKFWFQAGTQDERSDRNQNGIIDSIDDSTSLIYELYQKGYQKGKDVRYVELIGGKHDVATWGKMMPEFLCWAFEK</sequence>
<dbReference type="EMBL" id="PYFT01000001">
    <property type="protein sequence ID" value="PSR54550.1"/>
    <property type="molecule type" value="Genomic_DNA"/>
</dbReference>
<dbReference type="Proteomes" id="UP000240357">
    <property type="component" value="Unassembled WGS sequence"/>
</dbReference>
<evidence type="ECO:0000313" key="1">
    <source>
        <dbReference type="EMBL" id="PSR54550.1"/>
    </source>
</evidence>
<comment type="caution">
    <text evidence="1">The sequence shown here is derived from an EMBL/GenBank/DDBJ whole genome shotgun (WGS) entry which is preliminary data.</text>
</comment>